<dbReference type="AlphaFoldDB" id="A0A8H5C3B0"/>
<organism evidence="2 3">
    <name type="scientific">Collybiopsis confluens</name>
    <dbReference type="NCBI Taxonomy" id="2823264"/>
    <lineage>
        <taxon>Eukaryota</taxon>
        <taxon>Fungi</taxon>
        <taxon>Dikarya</taxon>
        <taxon>Basidiomycota</taxon>
        <taxon>Agaricomycotina</taxon>
        <taxon>Agaricomycetes</taxon>
        <taxon>Agaricomycetidae</taxon>
        <taxon>Agaricales</taxon>
        <taxon>Marasmiineae</taxon>
        <taxon>Omphalotaceae</taxon>
        <taxon>Collybiopsis</taxon>
    </lineage>
</organism>
<feature type="compositionally biased region" description="Low complexity" evidence="1">
    <location>
        <begin position="38"/>
        <end position="55"/>
    </location>
</feature>
<sequence length="197" mass="21369">MRLSALESSRAYPGHSAHELFFSDTISPAAPNSSSHNRLSASAPRPSSPATSLSPVQFTKLITPISDSSSRRSLNSPSTRNSMVLPFVSLDAAFNQDPISIPAATYWTSAPLAPNSSTVDPDHPGAELLSFQQASRSRHFALGDPPKAEENAYVCSPTSMTPVSPQIPLPPPRYSRKRRACDDFNPPDQFKQHKKVK</sequence>
<gene>
    <name evidence="2" type="ORF">D9757_015468</name>
</gene>
<dbReference type="Proteomes" id="UP000518752">
    <property type="component" value="Unassembled WGS sequence"/>
</dbReference>
<accession>A0A8H5C3B0</accession>
<protein>
    <submittedName>
        <fullName evidence="2">Uncharacterized protein</fullName>
    </submittedName>
</protein>
<name>A0A8H5C3B0_9AGAR</name>
<keyword evidence="3" id="KW-1185">Reference proteome</keyword>
<evidence type="ECO:0000313" key="2">
    <source>
        <dbReference type="EMBL" id="KAF5334430.1"/>
    </source>
</evidence>
<evidence type="ECO:0000313" key="3">
    <source>
        <dbReference type="Proteomes" id="UP000518752"/>
    </source>
</evidence>
<comment type="caution">
    <text evidence="2">The sequence shown here is derived from an EMBL/GenBank/DDBJ whole genome shotgun (WGS) entry which is preliminary data.</text>
</comment>
<reference evidence="2 3" key="1">
    <citation type="journal article" date="2020" name="ISME J.">
        <title>Uncovering the hidden diversity of litter-decomposition mechanisms in mushroom-forming fungi.</title>
        <authorList>
            <person name="Floudas D."/>
            <person name="Bentzer J."/>
            <person name="Ahren D."/>
            <person name="Johansson T."/>
            <person name="Persson P."/>
            <person name="Tunlid A."/>
        </authorList>
    </citation>
    <scope>NUCLEOTIDE SEQUENCE [LARGE SCALE GENOMIC DNA]</scope>
    <source>
        <strain evidence="2 3">CBS 406.79</strain>
    </source>
</reference>
<feature type="compositionally biased region" description="Polar residues" evidence="1">
    <location>
        <begin position="26"/>
        <end position="37"/>
    </location>
</feature>
<feature type="region of interest" description="Disordered" evidence="1">
    <location>
        <begin position="141"/>
        <end position="197"/>
    </location>
</feature>
<evidence type="ECO:0000256" key="1">
    <source>
        <dbReference type="SAM" id="MobiDB-lite"/>
    </source>
</evidence>
<dbReference type="EMBL" id="JAACJN010000719">
    <property type="protein sequence ID" value="KAF5334430.1"/>
    <property type="molecule type" value="Genomic_DNA"/>
</dbReference>
<feature type="region of interest" description="Disordered" evidence="1">
    <location>
        <begin position="26"/>
        <end position="56"/>
    </location>
</feature>
<proteinExistence type="predicted"/>